<evidence type="ECO:0000313" key="2">
    <source>
        <dbReference type="EMBL" id="MBB4003620.1"/>
    </source>
</evidence>
<reference evidence="2 3" key="1">
    <citation type="submission" date="2020-08" db="EMBL/GenBank/DDBJ databases">
        <title>Genomic Encyclopedia of Type Strains, Phase IV (KMG-IV): sequencing the most valuable type-strain genomes for metagenomic binning, comparative biology and taxonomic classification.</title>
        <authorList>
            <person name="Goeker M."/>
        </authorList>
    </citation>
    <scope>NUCLEOTIDE SEQUENCE [LARGE SCALE GENOMIC DNA]</scope>
    <source>
        <strain evidence="2 3">DSM 103570</strain>
    </source>
</reference>
<feature type="transmembrane region" description="Helical" evidence="1">
    <location>
        <begin position="16"/>
        <end position="35"/>
    </location>
</feature>
<evidence type="ECO:0000313" key="3">
    <source>
        <dbReference type="Proteomes" id="UP000588647"/>
    </source>
</evidence>
<keyword evidence="1" id="KW-0812">Transmembrane</keyword>
<dbReference type="EMBL" id="JACIEM010000003">
    <property type="protein sequence ID" value="MBB4003620.1"/>
    <property type="molecule type" value="Genomic_DNA"/>
</dbReference>
<name>A0A7W6MQ46_9HYPH</name>
<dbReference type="AlphaFoldDB" id="A0A7W6MQ46"/>
<accession>A0A7W6MQ46</accession>
<comment type="caution">
    <text evidence="2">The sequence shown here is derived from an EMBL/GenBank/DDBJ whole genome shotgun (WGS) entry which is preliminary data.</text>
</comment>
<keyword evidence="3" id="KW-1185">Reference proteome</keyword>
<evidence type="ECO:0000256" key="1">
    <source>
        <dbReference type="SAM" id="Phobius"/>
    </source>
</evidence>
<keyword evidence="1" id="KW-0472">Membrane</keyword>
<sequence length="52" mass="5231">MACAALLIIGRFPRSASLGAILATGFFGGAIIALFRVGQVGSPPQLICLALS</sequence>
<proteinExistence type="predicted"/>
<protein>
    <submittedName>
        <fullName evidence="2">Uncharacterized protein</fullName>
    </submittedName>
</protein>
<gene>
    <name evidence="2" type="ORF">GGR03_002701</name>
</gene>
<keyword evidence="1" id="KW-1133">Transmembrane helix</keyword>
<organism evidence="2 3">
    <name type="scientific">Aurantimonas endophytica</name>
    <dbReference type="NCBI Taxonomy" id="1522175"/>
    <lineage>
        <taxon>Bacteria</taxon>
        <taxon>Pseudomonadati</taxon>
        <taxon>Pseudomonadota</taxon>
        <taxon>Alphaproteobacteria</taxon>
        <taxon>Hyphomicrobiales</taxon>
        <taxon>Aurantimonadaceae</taxon>
        <taxon>Aurantimonas</taxon>
    </lineage>
</organism>
<dbReference type="Proteomes" id="UP000588647">
    <property type="component" value="Unassembled WGS sequence"/>
</dbReference>